<reference evidence="2 3" key="1">
    <citation type="submission" date="2024-02" db="EMBL/GenBank/DDBJ databases">
        <authorList>
            <person name="Vignale AGUSTIN F."/>
            <person name="Sosa J E."/>
            <person name="Modenutti C."/>
        </authorList>
    </citation>
    <scope>NUCLEOTIDE SEQUENCE [LARGE SCALE GENOMIC DNA]</scope>
</reference>
<comment type="caution">
    <text evidence="2">The sequence shown here is derived from an EMBL/GenBank/DDBJ whole genome shotgun (WGS) entry which is preliminary data.</text>
</comment>
<accession>A0ABC8SL91</accession>
<dbReference type="Proteomes" id="UP001642360">
    <property type="component" value="Unassembled WGS sequence"/>
</dbReference>
<feature type="region of interest" description="Disordered" evidence="1">
    <location>
        <begin position="1"/>
        <end position="40"/>
    </location>
</feature>
<feature type="compositionally biased region" description="Basic and acidic residues" evidence="1">
    <location>
        <begin position="26"/>
        <end position="38"/>
    </location>
</feature>
<protein>
    <submittedName>
        <fullName evidence="2">Uncharacterized protein</fullName>
    </submittedName>
</protein>
<proteinExistence type="predicted"/>
<evidence type="ECO:0000256" key="1">
    <source>
        <dbReference type="SAM" id="MobiDB-lite"/>
    </source>
</evidence>
<dbReference type="AlphaFoldDB" id="A0ABC8SL91"/>
<gene>
    <name evidence="2" type="ORF">ILEXP_LOCUS26520</name>
</gene>
<feature type="non-terminal residue" evidence="2">
    <location>
        <position position="1"/>
    </location>
</feature>
<keyword evidence="3" id="KW-1185">Reference proteome</keyword>
<sequence>KFCKGYRKQGHNEVECRKKKSLNQSKVEDGKFSPRDPVNDTVGAQKEIADLRKGKNIQGTGKERNQILEFGNQTRKHPDTFQLRKGMQKQGVWKVSTEQKEASKIGNNVERRSNNALQKDMVNIVDNILESTPIVLEIGEHSGNDMETTNLQNPVLIESSQSKKLPYVERPVADDGETLDENPRELLELAKFMLSKEGLCQLED</sequence>
<dbReference type="EMBL" id="CAUOFW020003083">
    <property type="protein sequence ID" value="CAK9157951.1"/>
    <property type="molecule type" value="Genomic_DNA"/>
</dbReference>
<name>A0ABC8SL91_9AQUA</name>
<evidence type="ECO:0000313" key="3">
    <source>
        <dbReference type="Proteomes" id="UP001642360"/>
    </source>
</evidence>
<evidence type="ECO:0000313" key="2">
    <source>
        <dbReference type="EMBL" id="CAK9157951.1"/>
    </source>
</evidence>
<organism evidence="2 3">
    <name type="scientific">Ilex paraguariensis</name>
    <name type="common">yerba mate</name>
    <dbReference type="NCBI Taxonomy" id="185542"/>
    <lineage>
        <taxon>Eukaryota</taxon>
        <taxon>Viridiplantae</taxon>
        <taxon>Streptophyta</taxon>
        <taxon>Embryophyta</taxon>
        <taxon>Tracheophyta</taxon>
        <taxon>Spermatophyta</taxon>
        <taxon>Magnoliopsida</taxon>
        <taxon>eudicotyledons</taxon>
        <taxon>Gunneridae</taxon>
        <taxon>Pentapetalae</taxon>
        <taxon>asterids</taxon>
        <taxon>campanulids</taxon>
        <taxon>Aquifoliales</taxon>
        <taxon>Aquifoliaceae</taxon>
        <taxon>Ilex</taxon>
    </lineage>
</organism>